<feature type="binding site" evidence="9">
    <location>
        <begin position="136"/>
        <end position="138"/>
    </location>
    <ligand>
        <name>2-[(2R,5Z)-2-carboxy-4-methylthiazol-5(2H)-ylidene]ethyl phosphate</name>
        <dbReference type="ChEBI" id="CHEBI:62899"/>
    </ligand>
</feature>
<dbReference type="GO" id="GO:0009228">
    <property type="term" value="P:thiamine biosynthetic process"/>
    <property type="evidence" value="ECO:0007669"/>
    <property type="project" value="UniProtKB-KW"/>
</dbReference>
<dbReference type="EC" id="2.5.1.3" evidence="9"/>
<dbReference type="HAMAP" id="MF_00097">
    <property type="entry name" value="TMP_synthase"/>
    <property type="match status" value="1"/>
</dbReference>
<accession>A0A101XPB1</accession>
<dbReference type="EMBL" id="LPVJ01000065">
    <property type="protein sequence ID" value="KUO94931.1"/>
    <property type="molecule type" value="Genomic_DNA"/>
</dbReference>
<dbReference type="AlphaFoldDB" id="A0A101XPB1"/>
<evidence type="ECO:0000256" key="4">
    <source>
        <dbReference type="ARBA" id="ARBA00022842"/>
    </source>
</evidence>
<dbReference type="InterPro" id="IPR013785">
    <property type="entry name" value="Aldolase_TIM"/>
</dbReference>
<dbReference type="GO" id="GO:0009229">
    <property type="term" value="P:thiamine diphosphate biosynthetic process"/>
    <property type="evidence" value="ECO:0007669"/>
    <property type="project" value="UniProtKB-UniRule"/>
</dbReference>
<organism evidence="11 12">
    <name type="scientific">Ferroacidibacillus organovorans</name>
    <dbReference type="NCBI Taxonomy" id="1765683"/>
    <lineage>
        <taxon>Bacteria</taxon>
        <taxon>Bacillati</taxon>
        <taxon>Bacillota</taxon>
        <taxon>Bacilli</taxon>
        <taxon>Bacillales</taxon>
        <taxon>Alicyclobacillaceae</taxon>
        <taxon>Ferroacidibacillus</taxon>
    </lineage>
</organism>
<evidence type="ECO:0000313" key="12">
    <source>
        <dbReference type="Proteomes" id="UP000053557"/>
    </source>
</evidence>
<dbReference type="Gene3D" id="3.20.20.70">
    <property type="entry name" value="Aldolase class I"/>
    <property type="match status" value="1"/>
</dbReference>
<dbReference type="OrthoDB" id="9815348at2"/>
<reference evidence="11 12" key="1">
    <citation type="submission" date="2015-12" db="EMBL/GenBank/DDBJ databases">
        <title>Draft genome sequence of Acidibacillus ferrooxidans ITV001, isolated from a chalcopyrite acid mine drainage site in Brazil.</title>
        <authorList>
            <person name="Dall'Agnol H."/>
            <person name="Nancucheo I."/>
            <person name="Johnson B."/>
            <person name="Oliveira R."/>
            <person name="Leite L."/>
            <person name="Pylro V."/>
            <person name="Nunes G.L."/>
            <person name="Tzotzos G."/>
            <person name="Fernandes G.R."/>
            <person name="Dutra J."/>
            <person name="Orellana S.C."/>
            <person name="Oliveira G."/>
        </authorList>
    </citation>
    <scope>NUCLEOTIDE SEQUENCE [LARGE SCALE GENOMIC DNA]</scope>
    <source>
        <strain evidence="12">ITV01</strain>
    </source>
</reference>
<comment type="cofactor">
    <cofactor evidence="9">
        <name>Mg(2+)</name>
        <dbReference type="ChEBI" id="CHEBI:18420"/>
    </cofactor>
    <text evidence="9">Binds 1 Mg(2+) ion per subunit.</text>
</comment>
<keyword evidence="2 9" id="KW-0808">Transferase</keyword>
<feature type="binding site" evidence="9">
    <location>
        <position position="110"/>
    </location>
    <ligand>
        <name>4-amino-2-methyl-5-(diphosphooxymethyl)pyrimidine</name>
        <dbReference type="ChEBI" id="CHEBI:57841"/>
    </ligand>
</feature>
<evidence type="ECO:0000256" key="8">
    <source>
        <dbReference type="ARBA" id="ARBA00047883"/>
    </source>
</evidence>
<dbReference type="Proteomes" id="UP000053557">
    <property type="component" value="Unassembled WGS sequence"/>
</dbReference>
<dbReference type="GO" id="GO:0005737">
    <property type="term" value="C:cytoplasm"/>
    <property type="evidence" value="ECO:0007669"/>
    <property type="project" value="TreeGrafter"/>
</dbReference>
<keyword evidence="3 9" id="KW-0479">Metal-binding</keyword>
<dbReference type="GO" id="GO:0000287">
    <property type="term" value="F:magnesium ion binding"/>
    <property type="evidence" value="ECO:0007669"/>
    <property type="project" value="UniProtKB-UniRule"/>
</dbReference>
<evidence type="ECO:0000256" key="3">
    <source>
        <dbReference type="ARBA" id="ARBA00022723"/>
    </source>
</evidence>
<dbReference type="PANTHER" id="PTHR20857">
    <property type="entry name" value="THIAMINE-PHOSPHATE PYROPHOSPHORYLASE"/>
    <property type="match status" value="1"/>
</dbReference>
<evidence type="ECO:0000256" key="7">
    <source>
        <dbReference type="ARBA" id="ARBA00047851"/>
    </source>
</evidence>
<dbReference type="RefSeq" id="WP_067719087.1">
    <property type="nucleotide sequence ID" value="NZ_LPVJ01000065.1"/>
</dbReference>
<comment type="caution">
    <text evidence="9">Lacks conserved residue(s) required for the propagation of feature annotation.</text>
</comment>
<comment type="catalytic activity">
    <reaction evidence="7 9">
        <text>2-(2-carboxy-4-methylthiazol-5-yl)ethyl phosphate + 4-amino-2-methyl-5-(diphosphooxymethyl)pyrimidine + 2 H(+) = thiamine phosphate + CO2 + diphosphate</text>
        <dbReference type="Rhea" id="RHEA:47848"/>
        <dbReference type="ChEBI" id="CHEBI:15378"/>
        <dbReference type="ChEBI" id="CHEBI:16526"/>
        <dbReference type="ChEBI" id="CHEBI:33019"/>
        <dbReference type="ChEBI" id="CHEBI:37575"/>
        <dbReference type="ChEBI" id="CHEBI:57841"/>
        <dbReference type="ChEBI" id="CHEBI:62890"/>
        <dbReference type="EC" id="2.5.1.3"/>
    </reaction>
</comment>
<dbReference type="UniPathway" id="UPA00060">
    <property type="reaction ID" value="UER00141"/>
</dbReference>
<sequence>MRAVLHIISDQQRHALALEDALLESAQGGADFLQIRQKKAPAAETHDLVRSLQSRLAECAAQARILINDRVDIALATDAAGVHLAAKSLPIEAAVMLRERCRWQGLIGCSVHALDEALAAQAQGVDYVTYGHVFSTQSHPGIAPRGVTGLAEIVERLRIPVIAIGGITAENVDAVLQTGCSGIAVIGAILERRDPRAATAALIERMERCAVRPRAAFSRQIDTRGSKNGKDV</sequence>
<protein>
    <recommendedName>
        <fullName evidence="9">Thiamine-phosphate synthase</fullName>
        <shortName evidence="9">TP synthase</shortName>
        <shortName evidence="9">TPS</shortName>
        <ecNumber evidence="9">2.5.1.3</ecNumber>
    </recommendedName>
    <alternativeName>
        <fullName evidence="9">Thiamine-phosphate pyrophosphorylase</fullName>
        <shortName evidence="9">TMP pyrophosphorylase</shortName>
        <shortName evidence="9">TMP-PPase</shortName>
    </alternativeName>
</protein>
<evidence type="ECO:0000313" key="11">
    <source>
        <dbReference type="EMBL" id="KUO94931.1"/>
    </source>
</evidence>
<comment type="catalytic activity">
    <reaction evidence="6 9">
        <text>4-methyl-5-(2-phosphooxyethyl)-thiazole + 4-amino-2-methyl-5-(diphosphooxymethyl)pyrimidine + H(+) = thiamine phosphate + diphosphate</text>
        <dbReference type="Rhea" id="RHEA:22328"/>
        <dbReference type="ChEBI" id="CHEBI:15378"/>
        <dbReference type="ChEBI" id="CHEBI:33019"/>
        <dbReference type="ChEBI" id="CHEBI:37575"/>
        <dbReference type="ChEBI" id="CHEBI:57841"/>
        <dbReference type="ChEBI" id="CHEBI:58296"/>
        <dbReference type="EC" id="2.5.1.3"/>
    </reaction>
</comment>
<dbReference type="PANTHER" id="PTHR20857:SF15">
    <property type="entry name" value="THIAMINE-PHOSPHATE SYNTHASE"/>
    <property type="match status" value="1"/>
</dbReference>
<gene>
    <name evidence="9" type="primary">thiE</name>
    <name evidence="11" type="ORF">ATW55_13100</name>
</gene>
<keyword evidence="12" id="KW-1185">Reference proteome</keyword>
<feature type="binding site" evidence="9">
    <location>
        <position position="68"/>
    </location>
    <ligand>
        <name>4-amino-2-methyl-5-(diphosphooxymethyl)pyrimidine</name>
        <dbReference type="ChEBI" id="CHEBI:57841"/>
    </ligand>
</feature>
<feature type="binding site" evidence="9">
    <location>
        <position position="139"/>
    </location>
    <ligand>
        <name>4-amino-2-methyl-5-(diphosphooxymethyl)pyrimidine</name>
        <dbReference type="ChEBI" id="CHEBI:57841"/>
    </ligand>
</feature>
<evidence type="ECO:0000256" key="5">
    <source>
        <dbReference type="ARBA" id="ARBA00022977"/>
    </source>
</evidence>
<dbReference type="GO" id="GO:0004789">
    <property type="term" value="F:thiamine-phosphate diphosphorylase activity"/>
    <property type="evidence" value="ECO:0007669"/>
    <property type="project" value="UniProtKB-UniRule"/>
</dbReference>
<feature type="binding site" evidence="9">
    <location>
        <position position="166"/>
    </location>
    <ligand>
        <name>2-[(2R,5Z)-2-carboxy-4-methylthiazol-5(2H)-ylidene]ethyl phosphate</name>
        <dbReference type="ChEBI" id="CHEBI:62899"/>
    </ligand>
</feature>
<feature type="binding site" evidence="9">
    <location>
        <position position="69"/>
    </location>
    <ligand>
        <name>Mg(2+)</name>
        <dbReference type="ChEBI" id="CHEBI:18420"/>
    </ligand>
</feature>
<feature type="domain" description="Thiamine phosphate synthase/TenI" evidence="10">
    <location>
        <begin position="5"/>
        <end position="189"/>
    </location>
</feature>
<dbReference type="Pfam" id="PF02581">
    <property type="entry name" value="TMP-TENI"/>
    <property type="match status" value="1"/>
</dbReference>
<proteinExistence type="inferred from homology"/>
<feature type="binding site" evidence="9">
    <location>
        <begin position="34"/>
        <end position="38"/>
    </location>
    <ligand>
        <name>4-amino-2-methyl-5-(diphosphooxymethyl)pyrimidine</name>
        <dbReference type="ChEBI" id="CHEBI:57841"/>
    </ligand>
</feature>
<comment type="caution">
    <text evidence="11">The sequence shown here is derived from an EMBL/GenBank/DDBJ whole genome shotgun (WGS) entry which is preliminary data.</text>
</comment>
<evidence type="ECO:0000256" key="1">
    <source>
        <dbReference type="ARBA" id="ARBA00005165"/>
    </source>
</evidence>
<comment type="function">
    <text evidence="9">Condenses 4-methyl-5-(beta-hydroxyethyl)thiazole monophosphate (THZ-P) and 2-methyl-4-amino-5-hydroxymethyl pyrimidine pyrophosphate (HMP-PP) to form thiamine monophosphate (TMP).</text>
</comment>
<name>A0A101XPB1_9BACL</name>
<evidence type="ECO:0000256" key="6">
    <source>
        <dbReference type="ARBA" id="ARBA00047334"/>
    </source>
</evidence>
<dbReference type="InterPro" id="IPR034291">
    <property type="entry name" value="TMP_synthase"/>
</dbReference>
<dbReference type="InterPro" id="IPR022998">
    <property type="entry name" value="ThiamineP_synth_TenI"/>
</dbReference>
<dbReference type="SUPFAM" id="SSF51391">
    <property type="entry name" value="Thiamin phosphate synthase"/>
    <property type="match status" value="1"/>
</dbReference>
<evidence type="ECO:0000256" key="2">
    <source>
        <dbReference type="ARBA" id="ARBA00022679"/>
    </source>
</evidence>
<keyword evidence="4 9" id="KW-0460">Magnesium</keyword>
<comment type="similarity">
    <text evidence="9">Belongs to the thiamine-phosphate synthase family.</text>
</comment>
<keyword evidence="5 9" id="KW-0784">Thiamine biosynthesis</keyword>
<evidence type="ECO:0000256" key="9">
    <source>
        <dbReference type="HAMAP-Rule" id="MF_00097"/>
    </source>
</evidence>
<dbReference type="InterPro" id="IPR036206">
    <property type="entry name" value="ThiamineP_synth_sf"/>
</dbReference>
<evidence type="ECO:0000259" key="10">
    <source>
        <dbReference type="Pfam" id="PF02581"/>
    </source>
</evidence>
<dbReference type="CDD" id="cd00564">
    <property type="entry name" value="TMP_TenI"/>
    <property type="match status" value="1"/>
</dbReference>
<comment type="pathway">
    <text evidence="1 9">Cofactor biosynthesis; thiamine diphosphate biosynthesis; thiamine phosphate from 4-amino-2-methyl-5-diphosphomethylpyrimidine and 4-methyl-5-(2-phosphoethyl)-thiazole: step 1/1.</text>
</comment>
<comment type="catalytic activity">
    <reaction evidence="8 9">
        <text>2-[(2R,5Z)-2-carboxy-4-methylthiazol-5(2H)-ylidene]ethyl phosphate + 4-amino-2-methyl-5-(diphosphooxymethyl)pyrimidine + 2 H(+) = thiamine phosphate + CO2 + diphosphate</text>
        <dbReference type="Rhea" id="RHEA:47844"/>
        <dbReference type="ChEBI" id="CHEBI:15378"/>
        <dbReference type="ChEBI" id="CHEBI:16526"/>
        <dbReference type="ChEBI" id="CHEBI:33019"/>
        <dbReference type="ChEBI" id="CHEBI:37575"/>
        <dbReference type="ChEBI" id="CHEBI:57841"/>
        <dbReference type="ChEBI" id="CHEBI:62899"/>
        <dbReference type="EC" id="2.5.1.3"/>
    </reaction>
</comment>